<feature type="transmembrane region" description="Helical" evidence="2">
    <location>
        <begin position="481"/>
        <end position="500"/>
    </location>
</feature>
<dbReference type="GO" id="GO:0010150">
    <property type="term" value="P:leaf senescence"/>
    <property type="evidence" value="ECO:0007669"/>
    <property type="project" value="InterPro"/>
</dbReference>
<dbReference type="GO" id="GO:0010090">
    <property type="term" value="P:trichome morphogenesis"/>
    <property type="evidence" value="ECO:0007669"/>
    <property type="project" value="InterPro"/>
</dbReference>
<feature type="compositionally biased region" description="Polar residues" evidence="1">
    <location>
        <begin position="33"/>
        <end position="62"/>
    </location>
</feature>
<dbReference type="EMBL" id="MVGT01001101">
    <property type="protein sequence ID" value="OVA13672.1"/>
    <property type="molecule type" value="Genomic_DNA"/>
</dbReference>
<dbReference type="PANTHER" id="PTHR35322">
    <property type="entry name" value="PROTEIN CPR-5"/>
    <property type="match status" value="1"/>
</dbReference>
<dbReference type="OMA" id="HAGTDQQ"/>
<gene>
    <name evidence="3" type="ORF">BVC80_1761g36</name>
</gene>
<keyword evidence="2" id="KW-1133">Transmembrane helix</keyword>
<comment type="caution">
    <text evidence="3">The sequence shown here is derived from an EMBL/GenBank/DDBJ whole genome shotgun (WGS) entry which is preliminary data.</text>
</comment>
<accession>A0A200QTA6</accession>
<reference evidence="3 4" key="1">
    <citation type="journal article" date="2017" name="Mol. Plant">
        <title>The Genome of Medicinal Plant Macleaya cordata Provides New Insights into Benzylisoquinoline Alkaloids Metabolism.</title>
        <authorList>
            <person name="Liu X."/>
            <person name="Liu Y."/>
            <person name="Huang P."/>
            <person name="Ma Y."/>
            <person name="Qing Z."/>
            <person name="Tang Q."/>
            <person name="Cao H."/>
            <person name="Cheng P."/>
            <person name="Zheng Y."/>
            <person name="Yuan Z."/>
            <person name="Zhou Y."/>
            <person name="Liu J."/>
            <person name="Tang Z."/>
            <person name="Zhuo Y."/>
            <person name="Zhang Y."/>
            <person name="Yu L."/>
            <person name="Huang J."/>
            <person name="Yang P."/>
            <person name="Peng Q."/>
            <person name="Zhang J."/>
            <person name="Jiang W."/>
            <person name="Zhang Z."/>
            <person name="Lin K."/>
            <person name="Ro D.K."/>
            <person name="Chen X."/>
            <person name="Xiong X."/>
            <person name="Shang Y."/>
            <person name="Huang S."/>
            <person name="Zeng J."/>
        </authorList>
    </citation>
    <scope>NUCLEOTIDE SEQUENCE [LARGE SCALE GENOMIC DNA]</scope>
    <source>
        <strain evidence="4">cv. BLH2017</strain>
        <tissue evidence="3">Root</tissue>
    </source>
</reference>
<feature type="transmembrane region" description="Helical" evidence="2">
    <location>
        <begin position="450"/>
        <end position="469"/>
    </location>
</feature>
<dbReference type="InterPro" id="IPR044708">
    <property type="entry name" value="CPR5"/>
</dbReference>
<proteinExistence type="predicted"/>
<keyword evidence="4" id="KW-1185">Reference proteome</keyword>
<name>A0A200QTA6_MACCD</name>
<evidence type="ECO:0000256" key="1">
    <source>
        <dbReference type="SAM" id="MobiDB-lite"/>
    </source>
</evidence>
<dbReference type="STRING" id="56857.A0A200QTA6"/>
<dbReference type="GO" id="GO:0006952">
    <property type="term" value="P:defense response"/>
    <property type="evidence" value="ECO:0007669"/>
    <property type="project" value="InterPro"/>
</dbReference>
<dbReference type="Proteomes" id="UP000195402">
    <property type="component" value="Unassembled WGS sequence"/>
</dbReference>
<protein>
    <recommendedName>
        <fullName evidence="5">Protein CPR-5</fullName>
    </recommendedName>
</protein>
<feature type="transmembrane region" description="Helical" evidence="2">
    <location>
        <begin position="512"/>
        <end position="537"/>
    </location>
</feature>
<evidence type="ECO:0000256" key="2">
    <source>
        <dbReference type="SAM" id="Phobius"/>
    </source>
</evidence>
<dbReference type="InParanoid" id="A0A200QTA6"/>
<sequence length="602" mass="67071">MEVSTPARLSEIKNGTSFKQDDDDNDGKHEISTVDSTPNDSNPPLSSVTSPHSNPNQTSKSIENSRKIMKKNKRVSREVSGSSTASSSSQQKGVRVTTKRRNPKVIIGFGGRRGEIDLDGLALPLGMSFAAVVAQVLDRKTTADVRIPADHLSKVFFFTLLAKNGFWNLVYGNRFDCFVGNFEKSFESTLRTLRMINTAFLDKGNDPSSHSSIDDYNSEVAQPTSYDEEGHLLSNSSMMSHHSPAGQPTSEVHEPFSSVEEIKENLRTDFMNQELILHRQINQQVACISRSTLDSRPSGFNQSLLSTFEKSVMEQARSNDLKSFEIGLMMKQLQLKESQLALNSDSNRLEKFKLSMGISKASFKTEKFKTQLEDTRHAELLKKCIDCLVAGLLIMSASLVYGAYVYSYERITEATASCTLPPKESKSWWMPKSVSSINSGLHSLRCQVEVMSRMLFGLLMILAIAYLLLQRSSTSKQTMPVTFLLLLLGGACGFAGKLCIDTLGGSGYHWLLYWEVLCMVHFFANICTSGLFFLLHGPVPVSQETKANTKLPYWIRRFVFYFITLLFLPILCGLMPFAGPGDWIDHFSSLATDALFGSEILE</sequence>
<feature type="region of interest" description="Disordered" evidence="1">
    <location>
        <begin position="1"/>
        <end position="98"/>
    </location>
</feature>
<feature type="region of interest" description="Disordered" evidence="1">
    <location>
        <begin position="234"/>
        <end position="254"/>
    </location>
</feature>
<feature type="compositionally biased region" description="Low complexity" evidence="1">
    <location>
        <begin position="78"/>
        <end position="89"/>
    </location>
</feature>
<feature type="transmembrane region" description="Helical" evidence="2">
    <location>
        <begin position="558"/>
        <end position="578"/>
    </location>
</feature>
<evidence type="ECO:0000313" key="4">
    <source>
        <dbReference type="Proteomes" id="UP000195402"/>
    </source>
</evidence>
<evidence type="ECO:0000313" key="3">
    <source>
        <dbReference type="EMBL" id="OVA13672.1"/>
    </source>
</evidence>
<feature type="compositionally biased region" description="Low complexity" evidence="1">
    <location>
        <begin position="234"/>
        <end position="243"/>
    </location>
</feature>
<keyword evidence="2" id="KW-0472">Membrane</keyword>
<dbReference type="AlphaFoldDB" id="A0A200QTA6"/>
<evidence type="ECO:0008006" key="5">
    <source>
        <dbReference type="Google" id="ProtNLM"/>
    </source>
</evidence>
<keyword evidence="2" id="KW-0812">Transmembrane</keyword>
<dbReference type="FunCoup" id="A0A200QTA6">
    <property type="interactions" value="1360"/>
</dbReference>
<dbReference type="OrthoDB" id="2017423at2759"/>
<organism evidence="3 4">
    <name type="scientific">Macleaya cordata</name>
    <name type="common">Five-seeded plume-poppy</name>
    <name type="synonym">Bocconia cordata</name>
    <dbReference type="NCBI Taxonomy" id="56857"/>
    <lineage>
        <taxon>Eukaryota</taxon>
        <taxon>Viridiplantae</taxon>
        <taxon>Streptophyta</taxon>
        <taxon>Embryophyta</taxon>
        <taxon>Tracheophyta</taxon>
        <taxon>Spermatophyta</taxon>
        <taxon>Magnoliopsida</taxon>
        <taxon>Ranunculales</taxon>
        <taxon>Papaveraceae</taxon>
        <taxon>Papaveroideae</taxon>
        <taxon>Macleaya</taxon>
    </lineage>
</organism>
<dbReference type="PANTHER" id="PTHR35322:SF2">
    <property type="entry name" value="PROTEIN CPR-5"/>
    <property type="match status" value="1"/>
</dbReference>